<sequence>MEKNQIVSLIIPIYNKEKYLKRCLDSVVNQTYRELEILLVDDGSTDASRSICEEYAKRDARIKVLPKENGGVSSARNLGMEHSTGTYLAFADPDDFMELDCIRALKQCVDEEDAEIAYCHPRDVEEATGKNKTISGETGERFVLKASEYNWADRYADTVSWGAVYRRSVTEGIRFDLDLKIGEDTLFLGKCIHKANKIVRLDKALYNYCYNSDSVTSGYYAPHKMSELEAWRRLCIVFEDEPEVYASANAGYALRCRMMAVLYCKDEDFIKNNCDWVGREFQRSAKYLLKNWWKQGRYSVWLKTLISWWFWDGWVRLKRTRKEYEIHF</sequence>
<feature type="domain" description="Glycosyltransferase 2-like" evidence="3">
    <location>
        <begin position="8"/>
        <end position="171"/>
    </location>
</feature>
<evidence type="ECO:0000256" key="1">
    <source>
        <dbReference type="ARBA" id="ARBA00022676"/>
    </source>
</evidence>
<protein>
    <recommendedName>
        <fullName evidence="3">Glycosyltransferase 2-like domain-containing protein</fullName>
    </recommendedName>
</protein>
<keyword evidence="1" id="KW-0328">Glycosyltransferase</keyword>
<dbReference type="EMBL" id="NMTY01000012">
    <property type="protein sequence ID" value="PDX81573.1"/>
    <property type="molecule type" value="Genomic_DNA"/>
</dbReference>
<dbReference type="InterPro" id="IPR001173">
    <property type="entry name" value="Glyco_trans_2-like"/>
</dbReference>
<gene>
    <name evidence="4" type="ORF">CGS58_05705</name>
</gene>
<name>A0A2A7AR75_9FIRM</name>
<dbReference type="PANTHER" id="PTHR22916:SF51">
    <property type="entry name" value="GLYCOSYLTRANSFERASE EPSH-RELATED"/>
    <property type="match status" value="1"/>
</dbReference>
<dbReference type="Proteomes" id="UP000220005">
    <property type="component" value="Unassembled WGS sequence"/>
</dbReference>
<dbReference type="Pfam" id="PF00535">
    <property type="entry name" value="Glycos_transf_2"/>
    <property type="match status" value="1"/>
</dbReference>
<dbReference type="Gene3D" id="3.90.550.10">
    <property type="entry name" value="Spore Coat Polysaccharide Biosynthesis Protein SpsA, Chain A"/>
    <property type="match status" value="1"/>
</dbReference>
<dbReference type="InterPro" id="IPR029044">
    <property type="entry name" value="Nucleotide-diphossugar_trans"/>
</dbReference>
<evidence type="ECO:0000259" key="3">
    <source>
        <dbReference type="Pfam" id="PF00535"/>
    </source>
</evidence>
<dbReference type="GO" id="GO:0016757">
    <property type="term" value="F:glycosyltransferase activity"/>
    <property type="evidence" value="ECO:0007669"/>
    <property type="project" value="UniProtKB-KW"/>
</dbReference>
<dbReference type="CDD" id="cd00761">
    <property type="entry name" value="Glyco_tranf_GTA_type"/>
    <property type="match status" value="1"/>
</dbReference>
<dbReference type="RefSeq" id="WP_097839252.1">
    <property type="nucleotide sequence ID" value="NZ_NMTY01000012.1"/>
</dbReference>
<evidence type="ECO:0000256" key="2">
    <source>
        <dbReference type="ARBA" id="ARBA00022679"/>
    </source>
</evidence>
<organism evidence="4 5">
    <name type="scientific">Faecalibacterium prausnitzii</name>
    <dbReference type="NCBI Taxonomy" id="853"/>
    <lineage>
        <taxon>Bacteria</taxon>
        <taxon>Bacillati</taxon>
        <taxon>Bacillota</taxon>
        <taxon>Clostridia</taxon>
        <taxon>Eubacteriales</taxon>
        <taxon>Oscillospiraceae</taxon>
        <taxon>Faecalibacterium</taxon>
    </lineage>
</organism>
<proteinExistence type="predicted"/>
<dbReference type="PANTHER" id="PTHR22916">
    <property type="entry name" value="GLYCOSYLTRANSFERASE"/>
    <property type="match status" value="1"/>
</dbReference>
<evidence type="ECO:0000313" key="5">
    <source>
        <dbReference type="Proteomes" id="UP000220005"/>
    </source>
</evidence>
<accession>A0A2A7AR75</accession>
<dbReference type="SUPFAM" id="SSF53448">
    <property type="entry name" value="Nucleotide-diphospho-sugar transferases"/>
    <property type="match status" value="1"/>
</dbReference>
<keyword evidence="2" id="KW-0808">Transferase</keyword>
<dbReference type="AlphaFoldDB" id="A0A2A7AR75"/>
<reference evidence="4 5" key="1">
    <citation type="journal article" date="2017" name="Front. Microbiol.">
        <title>New Insights into the Diversity of the Genus Faecalibacterium.</title>
        <authorList>
            <person name="Benevides L."/>
            <person name="Burman S."/>
            <person name="Martin R."/>
            <person name="Robert V."/>
            <person name="Thomas M."/>
            <person name="Miquel S."/>
            <person name="Chain F."/>
            <person name="Sokol H."/>
            <person name="Bermudez-Humaran L.G."/>
            <person name="Morrison M."/>
            <person name="Langella P."/>
            <person name="Azevedo V.A."/>
            <person name="Chatel J.M."/>
            <person name="Soares S."/>
        </authorList>
    </citation>
    <scope>NUCLEOTIDE SEQUENCE [LARGE SCALE GENOMIC DNA]</scope>
    <source>
        <strain evidence="4 5">CNCM I 4575</strain>
    </source>
</reference>
<comment type="caution">
    <text evidence="4">The sequence shown here is derived from an EMBL/GenBank/DDBJ whole genome shotgun (WGS) entry which is preliminary data.</text>
</comment>
<evidence type="ECO:0000313" key="4">
    <source>
        <dbReference type="EMBL" id="PDX81573.1"/>
    </source>
</evidence>